<dbReference type="EMBL" id="WMIB01000026">
    <property type="protein sequence ID" value="MTH55286.1"/>
    <property type="molecule type" value="Genomic_DNA"/>
</dbReference>
<keyword evidence="2" id="KW-1185">Reference proteome</keyword>
<dbReference type="OrthoDB" id="9771902at2"/>
<protein>
    <submittedName>
        <fullName evidence="1">Uncharacterized protein</fullName>
    </submittedName>
</protein>
<sequence length="61" mass="7250">MNRMIIITFPMRIPGKSITNTMEDWDIWQDAWETGYARHSCLAKEKLRITSFLLDYAFLIP</sequence>
<organism evidence="1 2">
    <name type="scientific">Metabacillus mangrovi</name>
    <dbReference type="NCBI Taxonomy" id="1491830"/>
    <lineage>
        <taxon>Bacteria</taxon>
        <taxon>Bacillati</taxon>
        <taxon>Bacillota</taxon>
        <taxon>Bacilli</taxon>
        <taxon>Bacillales</taxon>
        <taxon>Bacillaceae</taxon>
        <taxon>Metabacillus</taxon>
    </lineage>
</organism>
<comment type="caution">
    <text evidence="1">The sequence shown here is derived from an EMBL/GenBank/DDBJ whole genome shotgun (WGS) entry which is preliminary data.</text>
</comment>
<reference evidence="1 2" key="1">
    <citation type="journal article" date="2017" name="Int. J. Syst. Evol. Microbiol.">
        <title>Bacillus mangrovi sp. nov., isolated from a sediment sample from a mangrove forest.</title>
        <authorList>
            <person name="Gupta V."/>
            <person name="Singh P.K."/>
            <person name="Korpole S."/>
            <person name="Tanuku N.R.S."/>
            <person name="Pinnaka A.K."/>
        </authorList>
    </citation>
    <scope>NUCLEOTIDE SEQUENCE [LARGE SCALE GENOMIC DNA]</scope>
    <source>
        <strain evidence="1 2">KCTC 33872</strain>
    </source>
</reference>
<accession>A0A7X2S8R9</accession>
<evidence type="ECO:0000313" key="2">
    <source>
        <dbReference type="Proteomes" id="UP000434639"/>
    </source>
</evidence>
<proteinExistence type="predicted"/>
<dbReference type="Proteomes" id="UP000434639">
    <property type="component" value="Unassembled WGS sequence"/>
</dbReference>
<dbReference type="AlphaFoldDB" id="A0A7X2S8R9"/>
<evidence type="ECO:0000313" key="1">
    <source>
        <dbReference type="EMBL" id="MTH55286.1"/>
    </source>
</evidence>
<gene>
    <name evidence="1" type="ORF">GKZ89_17970</name>
</gene>
<dbReference type="RefSeq" id="WP_155113784.1">
    <property type="nucleotide sequence ID" value="NZ_WMIB01000026.1"/>
</dbReference>
<name>A0A7X2S8R9_9BACI</name>